<dbReference type="Proteomes" id="UP001519460">
    <property type="component" value="Unassembled WGS sequence"/>
</dbReference>
<dbReference type="SUPFAM" id="SSF54001">
    <property type="entry name" value="Cysteine proteinases"/>
    <property type="match status" value="1"/>
</dbReference>
<evidence type="ECO:0000256" key="1">
    <source>
        <dbReference type="SAM" id="MobiDB-lite"/>
    </source>
</evidence>
<feature type="compositionally biased region" description="Basic and acidic residues" evidence="1">
    <location>
        <begin position="707"/>
        <end position="724"/>
    </location>
</feature>
<accession>A0ABD0JGT1</accession>
<dbReference type="Gene3D" id="1.20.920.60">
    <property type="match status" value="1"/>
</dbReference>
<dbReference type="InterPro" id="IPR038765">
    <property type="entry name" value="Papain-like_cys_pep_sf"/>
</dbReference>
<protein>
    <recommendedName>
        <fullName evidence="4">Transglutaminase-like domain-containing protein</fullName>
    </recommendedName>
</protein>
<evidence type="ECO:0000313" key="2">
    <source>
        <dbReference type="EMBL" id="KAK7474116.1"/>
    </source>
</evidence>
<keyword evidence="3" id="KW-1185">Reference proteome</keyword>
<dbReference type="PANTHER" id="PTHR47020:SF1">
    <property type="entry name" value="HILLARIN"/>
    <property type="match status" value="1"/>
</dbReference>
<dbReference type="AlphaFoldDB" id="A0ABD0JGT1"/>
<name>A0ABD0JGT1_9CAEN</name>
<gene>
    <name evidence="2" type="ORF">BaRGS_00034645</name>
</gene>
<comment type="caution">
    <text evidence="2">The sequence shown here is derived from an EMBL/GenBank/DDBJ whole genome shotgun (WGS) entry which is preliminary data.</text>
</comment>
<sequence>MKFPPEDPDALTMAEIQNCILHNDDTRNYPPAAPPVGKKSDVFDQAKFEAVDKRAQQAPEKLLLSFDQLLGYLLEGLTSDVQKVRALYVWLGSQELYQDIYTRTDAANYTPYMFLKQFGLKGGHNVIFIHLCRLAGLPCVCVRGINKNVWSYRPGDFELNQAWSAVHVDGFWRLMIPDFTGVTVKAPPGTVIIEDSGQALRDRVEGKLEGTTFREEYFLPDPDVLIYQALPEESKWQLLEQPWTEDKFISTPNFSRYYLRSPWHLSDKLKAVTPAPEGRACILFDKLPEGDVTINYTLFYDENKSKRKFPDDKQVEEYVVKMKSPDTRFLLLRLPLNGIYYLKLKDVKNTKLCELRIDVTGVGKTQKRFPAVPELGYGFSQEAVQAGLLDPSRDEGVLVAREGEKVRFRFRTRKPLDVRARLVHSILPSQELENRLTQEEEEDTITIHVKVPYEANNPEFALQIDAKERDGDGDFLRDELEKAIADDHPDRLEIAIRVFRNEHVTDDKQQLNQAYQRLVDLYPISDAIEKRDHVALHDIISKADLSQVAYLLHRTEWFPEAKVTLRRLRRLARVSHDVVELKPSLISEVHSYNKPPPAVKTTVMATFLLLGENKKTVQKWKRLQSLLRATGQKSVLRRIQNQNVADISMQHVTQARELLSTCNAEEIRTISVCAVAFYDWTSDGSQVRKETMRNRTALRVKNARSVEAPHKAPRKEVPAADRRLSAAGTIKQTA</sequence>
<dbReference type="InterPro" id="IPR053041">
    <property type="entry name" value="Transglut-like_Superfamily_Mod"/>
</dbReference>
<evidence type="ECO:0008006" key="4">
    <source>
        <dbReference type="Google" id="ProtNLM"/>
    </source>
</evidence>
<dbReference type="EMBL" id="JACVVK020000447">
    <property type="protein sequence ID" value="KAK7474116.1"/>
    <property type="molecule type" value="Genomic_DNA"/>
</dbReference>
<evidence type="ECO:0000313" key="3">
    <source>
        <dbReference type="Proteomes" id="UP001519460"/>
    </source>
</evidence>
<feature type="region of interest" description="Disordered" evidence="1">
    <location>
        <begin position="705"/>
        <end position="734"/>
    </location>
</feature>
<reference evidence="2 3" key="1">
    <citation type="journal article" date="2023" name="Sci. Data">
        <title>Genome assembly of the Korean intertidal mud-creeper Batillaria attramentaria.</title>
        <authorList>
            <person name="Patra A.K."/>
            <person name="Ho P.T."/>
            <person name="Jun S."/>
            <person name="Lee S.J."/>
            <person name="Kim Y."/>
            <person name="Won Y.J."/>
        </authorList>
    </citation>
    <scope>NUCLEOTIDE SEQUENCE [LARGE SCALE GENOMIC DNA]</scope>
    <source>
        <strain evidence="2">Wonlab-2016</strain>
    </source>
</reference>
<organism evidence="2 3">
    <name type="scientific">Batillaria attramentaria</name>
    <dbReference type="NCBI Taxonomy" id="370345"/>
    <lineage>
        <taxon>Eukaryota</taxon>
        <taxon>Metazoa</taxon>
        <taxon>Spiralia</taxon>
        <taxon>Lophotrochozoa</taxon>
        <taxon>Mollusca</taxon>
        <taxon>Gastropoda</taxon>
        <taxon>Caenogastropoda</taxon>
        <taxon>Sorbeoconcha</taxon>
        <taxon>Cerithioidea</taxon>
        <taxon>Batillariidae</taxon>
        <taxon>Batillaria</taxon>
    </lineage>
</organism>
<proteinExistence type="predicted"/>
<dbReference type="PANTHER" id="PTHR47020">
    <property type="entry name" value="HILLARIN"/>
    <property type="match status" value="1"/>
</dbReference>